<feature type="domain" description="F-box" evidence="1">
    <location>
        <begin position="17"/>
        <end position="65"/>
    </location>
</feature>
<dbReference type="CDD" id="cd09917">
    <property type="entry name" value="F-box_SF"/>
    <property type="match status" value="1"/>
</dbReference>
<dbReference type="SUPFAM" id="SSF81383">
    <property type="entry name" value="F-box domain"/>
    <property type="match status" value="1"/>
</dbReference>
<sequence length="473" mass="53988">MGRPGWTNRWSLSLSRRQELFRLPDEILVLIFESCDIDSLLAVRLTCRAFRTLITTYESTIVQAVARSTFPGCKLILRPAQDQDPQKPLYDLKWLTGLIPQFLAAIIVDRHRYCGAPLPMLDGIPAEDEIGDEIRQHVAHGFRILEALSLIAQYVEETPDSKIESKLPAPTTPSGGRLRPLGVRAHHPHPLVAPHHPLADCPLPPCSALVSRTPVPRPRFSIKHNRVFRAYRKTTRALSSWRRPQETAERKKRALLQRRQDLTTTLQCHFIQKRLSPDAAASFDAMWTILRTAFAHHRYFDDGYNSSGSGGVLDWGKPDRRDVFNDNSWANWFVLRAGASFWWRYYWVNRPDTKFDPTQPSAYARRLNAARRRRGGPGNADSKAKNGANGIRAEDGFVALKTVYRERERVQMEIERAGAMEVFATIKHRMKGVDRRRLPTADEYRAMVRSLRGEGAKEPEDVLGWHCSNMALL</sequence>
<dbReference type="Proteomes" id="UP001367316">
    <property type="component" value="Unassembled WGS sequence"/>
</dbReference>
<dbReference type="EMBL" id="JBBPBF010000018">
    <property type="protein sequence ID" value="KAK7610450.1"/>
    <property type="molecule type" value="Genomic_DNA"/>
</dbReference>
<dbReference type="Pfam" id="PF12937">
    <property type="entry name" value="F-box-like"/>
    <property type="match status" value="1"/>
</dbReference>
<accession>A0ABR1N841</accession>
<gene>
    <name evidence="2" type="ORF">JOL62DRAFT_604420</name>
</gene>
<keyword evidence="3" id="KW-1185">Reference proteome</keyword>
<name>A0ABR1N841_9PEZI</name>
<dbReference type="InterPro" id="IPR001810">
    <property type="entry name" value="F-box_dom"/>
</dbReference>
<evidence type="ECO:0000259" key="1">
    <source>
        <dbReference type="PROSITE" id="PS50181"/>
    </source>
</evidence>
<protein>
    <recommendedName>
        <fullName evidence="1">F-box domain-containing protein</fullName>
    </recommendedName>
</protein>
<evidence type="ECO:0000313" key="3">
    <source>
        <dbReference type="Proteomes" id="UP001367316"/>
    </source>
</evidence>
<reference evidence="2 3" key="1">
    <citation type="submission" date="2024-04" db="EMBL/GenBank/DDBJ databases">
        <title>Phyllosticta paracitricarpa is synonymous to the EU quarantine fungus P. citricarpa based on phylogenomic analyses.</title>
        <authorList>
            <consortium name="Lawrence Berkeley National Laboratory"/>
            <person name="Van ingen-buijs V.A."/>
            <person name="Van westerhoven A.C."/>
            <person name="Haridas S."/>
            <person name="Skiadas P."/>
            <person name="Martin F."/>
            <person name="Groenewald J.Z."/>
            <person name="Crous P.W."/>
            <person name="Seidl M.F."/>
        </authorList>
    </citation>
    <scope>NUCLEOTIDE SEQUENCE [LARGE SCALE GENOMIC DNA]</scope>
    <source>
        <strain evidence="2 3">CBS 141358</strain>
    </source>
</reference>
<dbReference type="SMART" id="SM00256">
    <property type="entry name" value="FBOX"/>
    <property type="match status" value="1"/>
</dbReference>
<dbReference type="InterPro" id="IPR036047">
    <property type="entry name" value="F-box-like_dom_sf"/>
</dbReference>
<proteinExistence type="predicted"/>
<organism evidence="2 3">
    <name type="scientific">Phyllosticta paracitricarpa</name>
    <dbReference type="NCBI Taxonomy" id="2016321"/>
    <lineage>
        <taxon>Eukaryota</taxon>
        <taxon>Fungi</taxon>
        <taxon>Dikarya</taxon>
        <taxon>Ascomycota</taxon>
        <taxon>Pezizomycotina</taxon>
        <taxon>Dothideomycetes</taxon>
        <taxon>Dothideomycetes incertae sedis</taxon>
        <taxon>Botryosphaeriales</taxon>
        <taxon>Phyllostictaceae</taxon>
        <taxon>Phyllosticta</taxon>
    </lineage>
</organism>
<comment type="caution">
    <text evidence="2">The sequence shown here is derived from an EMBL/GenBank/DDBJ whole genome shotgun (WGS) entry which is preliminary data.</text>
</comment>
<evidence type="ECO:0000313" key="2">
    <source>
        <dbReference type="EMBL" id="KAK7610450.1"/>
    </source>
</evidence>
<dbReference type="Gene3D" id="1.20.1280.50">
    <property type="match status" value="1"/>
</dbReference>
<dbReference type="PROSITE" id="PS50181">
    <property type="entry name" value="FBOX"/>
    <property type="match status" value="1"/>
</dbReference>